<dbReference type="GO" id="GO:0008902">
    <property type="term" value="F:hydroxymethylpyrimidine kinase activity"/>
    <property type="evidence" value="ECO:0007669"/>
    <property type="project" value="UniProtKB-EC"/>
</dbReference>
<dbReference type="PANTHER" id="PTHR20858:SF17">
    <property type="entry name" value="HYDROXYMETHYLPYRIMIDINE_PHOSPHOMETHYLPYRIMIDINE KINASE THI20-RELATED"/>
    <property type="match status" value="1"/>
</dbReference>
<name>A0ABN8EKC4_9GAMM</name>
<proteinExistence type="predicted"/>
<dbReference type="RefSeq" id="WP_237445494.1">
    <property type="nucleotide sequence ID" value="NZ_CAKLPX010000004.1"/>
</dbReference>
<dbReference type="CDD" id="cd01169">
    <property type="entry name" value="HMPP_kinase"/>
    <property type="match status" value="1"/>
</dbReference>
<dbReference type="InterPro" id="IPR013749">
    <property type="entry name" value="PM/HMP-P_kinase-1"/>
</dbReference>
<dbReference type="EMBL" id="CAKLPX010000004">
    <property type="protein sequence ID" value="CAH0992807.1"/>
    <property type="molecule type" value="Genomic_DNA"/>
</dbReference>
<gene>
    <name evidence="4" type="primary">thiD</name>
    <name evidence="4" type="ORF">SIN8267_02944</name>
</gene>
<keyword evidence="4" id="KW-0418">Kinase</keyword>
<dbReference type="Pfam" id="PF08543">
    <property type="entry name" value="Phos_pyr_kin"/>
    <property type="match status" value="1"/>
</dbReference>
<dbReference type="InterPro" id="IPR029056">
    <property type="entry name" value="Ribokinase-like"/>
</dbReference>
<protein>
    <recommendedName>
        <fullName evidence="2">hydroxymethylpyrimidine kinase</fullName>
        <ecNumber evidence="2">2.7.1.49</ecNumber>
    </recommendedName>
</protein>
<sequence>MPSLDTQTPVVVSFSQLDPSGADGLQADIETLASLGVHCCPINTSASIQDSKALQHNEAAETTVIIEQARAILEDMPVKAFKIGWCGSIKNMEAIHTILIDYPEIPVILDPGLNIAKLAGGDKFITAIRALLLPLADIIVLNSSEARQLAPDADGLKACACEILTFGGEHVLITDGKNQKDTVTGHLFNIHGLLKEYPQERINQDFHGAGSTLSASISAYISHDFSLFETLQQAHKYTRECLTHGRRIGMGKWQPNRLYWAE</sequence>
<dbReference type="SUPFAM" id="SSF53613">
    <property type="entry name" value="Ribokinase-like"/>
    <property type="match status" value="1"/>
</dbReference>
<comment type="pathway">
    <text evidence="1">Cofactor biosynthesis; thiamine diphosphate biosynthesis.</text>
</comment>
<dbReference type="Proteomes" id="UP000838100">
    <property type="component" value="Unassembled WGS sequence"/>
</dbReference>
<reference evidence="4" key="1">
    <citation type="submission" date="2021-12" db="EMBL/GenBank/DDBJ databases">
        <authorList>
            <person name="Rodrigo-Torres L."/>
            <person name="Arahal R. D."/>
            <person name="Lucena T."/>
        </authorList>
    </citation>
    <scope>NUCLEOTIDE SEQUENCE</scope>
    <source>
        <strain evidence="4">CECT 8267</strain>
    </source>
</reference>
<organism evidence="4 5">
    <name type="scientific">Sinobacterium norvegicum</name>
    <dbReference type="NCBI Taxonomy" id="1641715"/>
    <lineage>
        <taxon>Bacteria</taxon>
        <taxon>Pseudomonadati</taxon>
        <taxon>Pseudomonadota</taxon>
        <taxon>Gammaproteobacteria</taxon>
        <taxon>Cellvibrionales</taxon>
        <taxon>Spongiibacteraceae</taxon>
        <taxon>Sinobacterium</taxon>
    </lineage>
</organism>
<comment type="caution">
    <text evidence="4">The sequence shown here is derived from an EMBL/GenBank/DDBJ whole genome shotgun (WGS) entry which is preliminary data.</text>
</comment>
<accession>A0ABN8EKC4</accession>
<dbReference type="InterPro" id="IPR004399">
    <property type="entry name" value="HMP/HMP-P_kinase_dom"/>
</dbReference>
<evidence type="ECO:0000256" key="2">
    <source>
        <dbReference type="ARBA" id="ARBA00012135"/>
    </source>
</evidence>
<evidence type="ECO:0000256" key="1">
    <source>
        <dbReference type="ARBA" id="ARBA00004948"/>
    </source>
</evidence>
<dbReference type="EC" id="2.7.1.49" evidence="2"/>
<evidence type="ECO:0000313" key="5">
    <source>
        <dbReference type="Proteomes" id="UP000838100"/>
    </source>
</evidence>
<feature type="domain" description="Pyridoxamine kinase/Phosphomethylpyrimidine kinase" evidence="3">
    <location>
        <begin position="18"/>
        <end position="253"/>
    </location>
</feature>
<evidence type="ECO:0000259" key="3">
    <source>
        <dbReference type="Pfam" id="PF08543"/>
    </source>
</evidence>
<dbReference type="PANTHER" id="PTHR20858">
    <property type="entry name" value="PHOSPHOMETHYLPYRIMIDINE KINASE"/>
    <property type="match status" value="1"/>
</dbReference>
<keyword evidence="4" id="KW-0808">Transferase</keyword>
<dbReference type="Gene3D" id="3.40.1190.20">
    <property type="match status" value="1"/>
</dbReference>
<keyword evidence="5" id="KW-1185">Reference proteome</keyword>
<evidence type="ECO:0000313" key="4">
    <source>
        <dbReference type="EMBL" id="CAH0992807.1"/>
    </source>
</evidence>